<accession>A0A059F010</accession>
<keyword evidence="2" id="KW-1185">Reference proteome</keyword>
<dbReference type="Proteomes" id="UP000030655">
    <property type="component" value="Unassembled WGS sequence"/>
</dbReference>
<gene>
    <name evidence="1" type="ORF">H312_01973</name>
</gene>
<dbReference type="VEuPathDB" id="MicrosporidiaDB:H312_01973"/>
<reference evidence="1 2" key="2">
    <citation type="submission" date="2014-03" db="EMBL/GenBank/DDBJ databases">
        <title>The Genome Sequence of Anncaliia algerae insect isolate PRA339.</title>
        <authorList>
            <consortium name="The Broad Institute Genome Sequencing Platform"/>
            <consortium name="The Broad Institute Genome Sequencing Center for Infectious Disease"/>
            <person name="Cuomo C."/>
            <person name="Becnel J."/>
            <person name="Sanscrainte N."/>
            <person name="Walker B."/>
            <person name="Young S.K."/>
            <person name="Zeng Q."/>
            <person name="Gargeya S."/>
            <person name="Fitzgerald M."/>
            <person name="Haas B."/>
            <person name="Abouelleil A."/>
            <person name="Alvarado L."/>
            <person name="Arachchi H.M."/>
            <person name="Berlin A.M."/>
            <person name="Chapman S.B."/>
            <person name="Dewar J."/>
            <person name="Goldberg J."/>
            <person name="Griggs A."/>
            <person name="Gujja S."/>
            <person name="Hansen M."/>
            <person name="Howarth C."/>
            <person name="Imamovic A."/>
            <person name="Larimer J."/>
            <person name="McCowan C."/>
            <person name="Murphy C."/>
            <person name="Neiman D."/>
            <person name="Pearson M."/>
            <person name="Priest M."/>
            <person name="Roberts A."/>
            <person name="Saif S."/>
            <person name="Shea T."/>
            <person name="Sisk P."/>
            <person name="Sykes S."/>
            <person name="Wortman J."/>
            <person name="Nusbaum C."/>
            <person name="Birren B."/>
        </authorList>
    </citation>
    <scope>NUCLEOTIDE SEQUENCE [LARGE SCALE GENOMIC DNA]</scope>
    <source>
        <strain evidence="1 2">PRA339</strain>
    </source>
</reference>
<evidence type="ECO:0000313" key="2">
    <source>
        <dbReference type="Proteomes" id="UP000030655"/>
    </source>
</evidence>
<dbReference type="EMBL" id="KK365171">
    <property type="protein sequence ID" value="KCZ80598.1"/>
    <property type="molecule type" value="Genomic_DNA"/>
</dbReference>
<name>A0A059F010_9MICR</name>
<organism evidence="1 2">
    <name type="scientific">Anncaliia algerae PRA339</name>
    <dbReference type="NCBI Taxonomy" id="1288291"/>
    <lineage>
        <taxon>Eukaryota</taxon>
        <taxon>Fungi</taxon>
        <taxon>Fungi incertae sedis</taxon>
        <taxon>Microsporidia</taxon>
        <taxon>Tubulinosematoidea</taxon>
        <taxon>Tubulinosematidae</taxon>
        <taxon>Anncaliia</taxon>
    </lineage>
</organism>
<proteinExistence type="predicted"/>
<dbReference type="AlphaFoldDB" id="A0A059F010"/>
<protein>
    <submittedName>
        <fullName evidence="1">Uncharacterized protein</fullName>
    </submittedName>
</protein>
<dbReference type="HOGENOM" id="CLU_3086782_0_0_1"/>
<reference evidence="2" key="1">
    <citation type="submission" date="2013-02" db="EMBL/GenBank/DDBJ databases">
        <authorList>
            <consortium name="The Broad Institute Genome Sequencing Platform"/>
            <person name="Cuomo C."/>
            <person name="Becnel J."/>
            <person name="Sanscrainte N."/>
            <person name="Walker B."/>
            <person name="Young S.K."/>
            <person name="Zeng Q."/>
            <person name="Gargeya S."/>
            <person name="Fitzgerald M."/>
            <person name="Haas B."/>
            <person name="Abouelleil A."/>
            <person name="Alvarado L."/>
            <person name="Arachchi H.M."/>
            <person name="Berlin A.M."/>
            <person name="Chapman S.B."/>
            <person name="Dewar J."/>
            <person name="Goldberg J."/>
            <person name="Griggs A."/>
            <person name="Gujja S."/>
            <person name="Hansen M."/>
            <person name="Howarth C."/>
            <person name="Imamovic A."/>
            <person name="Larimer J."/>
            <person name="McCowan C."/>
            <person name="Murphy C."/>
            <person name="Neiman D."/>
            <person name="Pearson M."/>
            <person name="Priest M."/>
            <person name="Roberts A."/>
            <person name="Saif S."/>
            <person name="Shea T."/>
            <person name="Sisk P."/>
            <person name="Sykes S."/>
            <person name="Wortman J."/>
            <person name="Nusbaum C."/>
            <person name="Birren B."/>
        </authorList>
    </citation>
    <scope>NUCLEOTIDE SEQUENCE [LARGE SCALE GENOMIC DNA]</scope>
    <source>
        <strain evidence="2">PRA339</strain>
    </source>
</reference>
<sequence>MQTLNLNHITVNHSKKFVNSYDGTLKNTVEDLNNGLKRLINPEAEEKTYNFT</sequence>
<evidence type="ECO:0000313" key="1">
    <source>
        <dbReference type="EMBL" id="KCZ80598.1"/>
    </source>
</evidence>